<dbReference type="OrthoDB" id="9803598at2"/>
<accession>A0A4S2HB46</accession>
<gene>
    <name evidence="3" type="ORF">E5162_07260</name>
</gene>
<dbReference type="InterPro" id="IPR005801">
    <property type="entry name" value="ADC_synthase"/>
</dbReference>
<comment type="caution">
    <text evidence="3">The sequence shown here is derived from an EMBL/GenBank/DDBJ whole genome shotgun (WGS) entry which is preliminary data.</text>
</comment>
<reference evidence="3 4" key="1">
    <citation type="journal article" date="2013" name="Int. J. Syst. Evol. Microbiol.">
        <title>Marinicauda pacifica gen. nov., sp. nov., a prosthecate alphaproteobacterium of the family Hyphomonadaceae isolated from deep seawater.</title>
        <authorList>
            <person name="Zhang X.Y."/>
            <person name="Li G.W."/>
            <person name="Wang C.S."/>
            <person name="Zhang Y.J."/>
            <person name="Xu X.W."/>
            <person name="Li H."/>
            <person name="Liu A."/>
            <person name="Liu C."/>
            <person name="Xie B.B."/>
            <person name="Qin Q.L."/>
            <person name="Xu Z."/>
            <person name="Chen X.L."/>
            <person name="Zhou B.C."/>
            <person name="Zhang Y.Z."/>
        </authorList>
    </citation>
    <scope>NUCLEOTIDE SEQUENCE [LARGE SCALE GENOMIC DNA]</scope>
    <source>
        <strain evidence="3 4">P-1 km-3</strain>
    </source>
</reference>
<feature type="domain" description="Chorismate-utilising enzyme C-terminal" evidence="1">
    <location>
        <begin position="166"/>
        <end position="427"/>
    </location>
</feature>
<dbReference type="Gene3D" id="3.60.120.10">
    <property type="entry name" value="Anthranilate synthase"/>
    <property type="match status" value="1"/>
</dbReference>
<dbReference type="SUPFAM" id="SSF56322">
    <property type="entry name" value="ADC synthase"/>
    <property type="match status" value="1"/>
</dbReference>
<sequence>MGQFALDSDGDTAWVEPVSVLAGLADEPYTLLMHGGGEGEQGRLSYLCAFPSFTVEGKGAGVFEQARAASHRLQTDSSRFSGGFAGLFFYELAAAFERLDLPQNPGWPDLALGWYPAVAVFDHADRQISILGEPAARLRLAHAINTARGREVEPGPGGSLVPVWSETDYLHAAQRAVEYVRAGDVFQINLSHPFRGQIAGADAPLRVFERLVRQSPAAFSAYFRLDADRAIVTNSPERFVRLDEGGRVQTRPIKGTRPRGRTIEEDARLASELLASDKDRAENLMIVDLMRNDLSRVCKPGSVNVPELFSVERYSNVHHLVSTVEGELEPDRDGFDLVAASFPPGSITGAPKARAMEIIAELEGEARGPYCGALGWMSDGRRADLNVMIRTLSFVRDQGGWALEARSGGAITIDSDPQDELAETHAKIAALKRAVEAT</sequence>
<keyword evidence="4" id="KW-1185">Reference proteome</keyword>
<evidence type="ECO:0000259" key="2">
    <source>
        <dbReference type="Pfam" id="PF04715"/>
    </source>
</evidence>
<protein>
    <submittedName>
        <fullName evidence="3">Anthranilate synthase component I family protein</fullName>
    </submittedName>
</protein>
<evidence type="ECO:0000313" key="4">
    <source>
        <dbReference type="Proteomes" id="UP000305451"/>
    </source>
</evidence>
<dbReference type="PANTHER" id="PTHR11236:SF9">
    <property type="entry name" value="ANTHRANILATE SYNTHASE COMPONENT 1"/>
    <property type="match status" value="1"/>
</dbReference>
<dbReference type="EMBL" id="SRXV01000002">
    <property type="protein sequence ID" value="TGY92861.1"/>
    <property type="molecule type" value="Genomic_DNA"/>
</dbReference>
<dbReference type="InterPro" id="IPR019999">
    <property type="entry name" value="Anth_synth_I-like"/>
</dbReference>
<dbReference type="InterPro" id="IPR015890">
    <property type="entry name" value="Chorismate_C"/>
</dbReference>
<dbReference type="Pfam" id="PF04715">
    <property type="entry name" value="Anth_synt_I_N"/>
    <property type="match status" value="1"/>
</dbReference>
<evidence type="ECO:0000313" key="3">
    <source>
        <dbReference type="EMBL" id="TGY92861.1"/>
    </source>
</evidence>
<dbReference type="Proteomes" id="UP000305451">
    <property type="component" value="Unassembled WGS sequence"/>
</dbReference>
<dbReference type="RefSeq" id="WP_135944418.1">
    <property type="nucleotide sequence ID" value="NZ_BMEI01000002.1"/>
</dbReference>
<name>A0A4S2HB46_9PROT</name>
<feature type="domain" description="Anthranilate synthase component I N-terminal" evidence="2">
    <location>
        <begin position="14"/>
        <end position="128"/>
    </location>
</feature>
<dbReference type="PRINTS" id="PR00095">
    <property type="entry name" value="ANTSNTHASEI"/>
</dbReference>
<dbReference type="InterPro" id="IPR006805">
    <property type="entry name" value="Anth_synth_I_N"/>
</dbReference>
<organism evidence="3 4">
    <name type="scientific">Marinicauda pacifica</name>
    <dbReference type="NCBI Taxonomy" id="1133559"/>
    <lineage>
        <taxon>Bacteria</taxon>
        <taxon>Pseudomonadati</taxon>
        <taxon>Pseudomonadota</taxon>
        <taxon>Alphaproteobacteria</taxon>
        <taxon>Maricaulales</taxon>
        <taxon>Maricaulaceae</taxon>
        <taxon>Marinicauda</taxon>
    </lineage>
</organism>
<proteinExistence type="predicted"/>
<dbReference type="PANTHER" id="PTHR11236">
    <property type="entry name" value="AMINOBENZOATE/ANTHRANILATE SYNTHASE"/>
    <property type="match status" value="1"/>
</dbReference>
<dbReference type="GO" id="GO:0000162">
    <property type="term" value="P:L-tryptophan biosynthetic process"/>
    <property type="evidence" value="ECO:0007669"/>
    <property type="project" value="TreeGrafter"/>
</dbReference>
<dbReference type="AlphaFoldDB" id="A0A4S2HB46"/>
<dbReference type="Pfam" id="PF00425">
    <property type="entry name" value="Chorismate_bind"/>
    <property type="match status" value="1"/>
</dbReference>
<evidence type="ECO:0000259" key="1">
    <source>
        <dbReference type="Pfam" id="PF00425"/>
    </source>
</evidence>